<evidence type="ECO:0000313" key="3">
    <source>
        <dbReference type="Proteomes" id="UP000275267"/>
    </source>
</evidence>
<comment type="caution">
    <text evidence="2">The sequence shown here is derived from an EMBL/GenBank/DDBJ whole genome shotgun (WGS) entry which is preliminary data.</text>
</comment>
<sequence>MRLLWWVNDGGPTNERRRGTSRTATGHQLGASGGAAIWEALLFRRRQESMARTAGRRCGSHKRVVKKPDLAPNDLCATFSSFSLH</sequence>
<dbReference type="AlphaFoldDB" id="A0A3L6TUI0"/>
<feature type="region of interest" description="Disordered" evidence="1">
    <location>
        <begin position="8"/>
        <end position="28"/>
    </location>
</feature>
<organism evidence="2 3">
    <name type="scientific">Panicum miliaceum</name>
    <name type="common">Proso millet</name>
    <name type="synonym">Broomcorn millet</name>
    <dbReference type="NCBI Taxonomy" id="4540"/>
    <lineage>
        <taxon>Eukaryota</taxon>
        <taxon>Viridiplantae</taxon>
        <taxon>Streptophyta</taxon>
        <taxon>Embryophyta</taxon>
        <taxon>Tracheophyta</taxon>
        <taxon>Spermatophyta</taxon>
        <taxon>Magnoliopsida</taxon>
        <taxon>Liliopsida</taxon>
        <taxon>Poales</taxon>
        <taxon>Poaceae</taxon>
        <taxon>PACMAD clade</taxon>
        <taxon>Panicoideae</taxon>
        <taxon>Panicodae</taxon>
        <taxon>Paniceae</taxon>
        <taxon>Panicinae</taxon>
        <taxon>Panicum</taxon>
        <taxon>Panicum sect. Panicum</taxon>
    </lineage>
</organism>
<proteinExistence type="predicted"/>
<name>A0A3L6TUI0_PANMI</name>
<dbReference type="EMBL" id="PQIB02000001">
    <property type="protein sequence ID" value="RLN42738.1"/>
    <property type="molecule type" value="Genomic_DNA"/>
</dbReference>
<protein>
    <submittedName>
        <fullName evidence="2">Uncharacterized protein</fullName>
    </submittedName>
</protein>
<keyword evidence="3" id="KW-1185">Reference proteome</keyword>
<gene>
    <name evidence="2" type="ORF">C2845_PM01G02240</name>
</gene>
<dbReference type="Proteomes" id="UP000275267">
    <property type="component" value="Unassembled WGS sequence"/>
</dbReference>
<evidence type="ECO:0000256" key="1">
    <source>
        <dbReference type="SAM" id="MobiDB-lite"/>
    </source>
</evidence>
<accession>A0A3L6TUI0</accession>
<evidence type="ECO:0000313" key="2">
    <source>
        <dbReference type="EMBL" id="RLN42738.1"/>
    </source>
</evidence>
<reference evidence="3" key="1">
    <citation type="journal article" date="2019" name="Nat. Commun.">
        <title>The genome of broomcorn millet.</title>
        <authorList>
            <person name="Zou C."/>
            <person name="Miki D."/>
            <person name="Li D."/>
            <person name="Tang Q."/>
            <person name="Xiao L."/>
            <person name="Rajput S."/>
            <person name="Deng P."/>
            <person name="Jia W."/>
            <person name="Huang R."/>
            <person name="Zhang M."/>
            <person name="Sun Y."/>
            <person name="Hu J."/>
            <person name="Fu X."/>
            <person name="Schnable P.S."/>
            <person name="Li F."/>
            <person name="Zhang H."/>
            <person name="Feng B."/>
            <person name="Zhu X."/>
            <person name="Liu R."/>
            <person name="Schnable J.C."/>
            <person name="Zhu J.-K."/>
            <person name="Zhang H."/>
        </authorList>
    </citation>
    <scope>NUCLEOTIDE SEQUENCE [LARGE SCALE GENOMIC DNA]</scope>
</reference>